<gene>
    <name evidence="2" type="ORF">ACFSFX_16735</name>
</gene>
<name>A0ABW4QBW9_9MICC</name>
<protein>
    <submittedName>
        <fullName evidence="2">IS3 family transposase</fullName>
    </submittedName>
</protein>
<comment type="caution">
    <text evidence="2">The sequence shown here is derived from an EMBL/GenBank/DDBJ whole genome shotgun (WGS) entry which is preliminary data.</text>
</comment>
<keyword evidence="3" id="KW-1185">Reference proteome</keyword>
<dbReference type="Proteomes" id="UP001597307">
    <property type="component" value="Unassembled WGS sequence"/>
</dbReference>
<evidence type="ECO:0000313" key="3">
    <source>
        <dbReference type="Proteomes" id="UP001597307"/>
    </source>
</evidence>
<accession>A0ABW4QBW9</accession>
<dbReference type="RefSeq" id="WP_377959688.1">
    <property type="nucleotide sequence ID" value="NZ_BAAAIJ010000059.1"/>
</dbReference>
<evidence type="ECO:0000313" key="2">
    <source>
        <dbReference type="EMBL" id="MFD1848232.1"/>
    </source>
</evidence>
<dbReference type="Pfam" id="PF13276">
    <property type="entry name" value="HTH_21"/>
    <property type="match status" value="1"/>
</dbReference>
<dbReference type="EMBL" id="JBHUGA010000067">
    <property type="protein sequence ID" value="MFD1848232.1"/>
    <property type="molecule type" value="Genomic_DNA"/>
</dbReference>
<proteinExistence type="predicted"/>
<organism evidence="2 3">
    <name type="scientific">Arthrobacter flavus</name>
    <dbReference type="NCBI Taxonomy" id="95172"/>
    <lineage>
        <taxon>Bacteria</taxon>
        <taxon>Bacillati</taxon>
        <taxon>Actinomycetota</taxon>
        <taxon>Actinomycetes</taxon>
        <taxon>Micrococcales</taxon>
        <taxon>Micrococcaceae</taxon>
        <taxon>Arthrobacter</taxon>
    </lineage>
</organism>
<evidence type="ECO:0000259" key="1">
    <source>
        <dbReference type="Pfam" id="PF13276"/>
    </source>
</evidence>
<dbReference type="InterPro" id="IPR025948">
    <property type="entry name" value="HTH-like_dom"/>
</dbReference>
<reference evidence="3" key="1">
    <citation type="journal article" date="2019" name="Int. J. Syst. Evol. Microbiol.">
        <title>The Global Catalogue of Microorganisms (GCM) 10K type strain sequencing project: providing services to taxonomists for standard genome sequencing and annotation.</title>
        <authorList>
            <consortium name="The Broad Institute Genomics Platform"/>
            <consortium name="The Broad Institute Genome Sequencing Center for Infectious Disease"/>
            <person name="Wu L."/>
            <person name="Ma J."/>
        </authorList>
    </citation>
    <scope>NUCLEOTIDE SEQUENCE [LARGE SCALE GENOMIC DNA]</scope>
    <source>
        <strain evidence="3">JCM 11496</strain>
    </source>
</reference>
<feature type="domain" description="HTH-like" evidence="1">
    <location>
        <begin position="44"/>
        <end position="91"/>
    </location>
</feature>
<sequence>MIDALVETGHRVRLYCRFLEVSSAGHHKYRKRPLSATHMRRQWLTGLIREVHTASRQTYGSRRVHAELALGIGIKVSERLVALLMSDAKIVRLPGPCEGEKASGRRYSR</sequence>